<accession>A0AAD5X6I3</accession>
<gene>
    <name evidence="2" type="ORF">HK097_004356</name>
</gene>
<evidence type="ECO:0000313" key="3">
    <source>
        <dbReference type="Proteomes" id="UP001212841"/>
    </source>
</evidence>
<dbReference type="CDD" id="cd09917">
    <property type="entry name" value="F-box_SF"/>
    <property type="match status" value="1"/>
</dbReference>
<dbReference type="InterPro" id="IPR036770">
    <property type="entry name" value="Ankyrin_rpt-contain_sf"/>
</dbReference>
<evidence type="ECO:0000313" key="2">
    <source>
        <dbReference type="EMBL" id="KAJ3053412.1"/>
    </source>
</evidence>
<dbReference type="PROSITE" id="PS50181">
    <property type="entry name" value="FBOX"/>
    <property type="match status" value="1"/>
</dbReference>
<dbReference type="InterPro" id="IPR002110">
    <property type="entry name" value="Ankyrin_rpt"/>
</dbReference>
<comment type="caution">
    <text evidence="2">The sequence shown here is derived from an EMBL/GenBank/DDBJ whole genome shotgun (WGS) entry which is preliminary data.</text>
</comment>
<dbReference type="Gene3D" id="1.25.40.20">
    <property type="entry name" value="Ankyrin repeat-containing domain"/>
    <property type="match status" value="1"/>
</dbReference>
<dbReference type="Proteomes" id="UP001212841">
    <property type="component" value="Unassembled WGS sequence"/>
</dbReference>
<dbReference type="EMBL" id="JADGJD010000210">
    <property type="protein sequence ID" value="KAJ3053412.1"/>
    <property type="molecule type" value="Genomic_DNA"/>
</dbReference>
<proteinExistence type="predicted"/>
<dbReference type="Pfam" id="PF12796">
    <property type="entry name" value="Ank_2"/>
    <property type="match status" value="1"/>
</dbReference>
<reference evidence="2" key="1">
    <citation type="submission" date="2020-05" db="EMBL/GenBank/DDBJ databases">
        <title>Phylogenomic resolution of chytrid fungi.</title>
        <authorList>
            <person name="Stajich J.E."/>
            <person name="Amses K."/>
            <person name="Simmons R."/>
            <person name="Seto K."/>
            <person name="Myers J."/>
            <person name="Bonds A."/>
            <person name="Quandt C.A."/>
            <person name="Barry K."/>
            <person name="Liu P."/>
            <person name="Grigoriev I."/>
            <person name="Longcore J.E."/>
            <person name="James T.Y."/>
        </authorList>
    </citation>
    <scope>NUCLEOTIDE SEQUENCE</scope>
    <source>
        <strain evidence="2">JEL0318</strain>
    </source>
</reference>
<dbReference type="SMART" id="SM00248">
    <property type="entry name" value="ANK"/>
    <property type="match status" value="2"/>
</dbReference>
<dbReference type="InterPro" id="IPR036047">
    <property type="entry name" value="F-box-like_dom_sf"/>
</dbReference>
<keyword evidence="3" id="KW-1185">Reference proteome</keyword>
<dbReference type="AlphaFoldDB" id="A0AAD5X6I3"/>
<protein>
    <recommendedName>
        <fullName evidence="1">F-box domain-containing protein</fullName>
    </recommendedName>
</protein>
<organism evidence="2 3">
    <name type="scientific">Rhizophlyctis rosea</name>
    <dbReference type="NCBI Taxonomy" id="64517"/>
    <lineage>
        <taxon>Eukaryota</taxon>
        <taxon>Fungi</taxon>
        <taxon>Fungi incertae sedis</taxon>
        <taxon>Chytridiomycota</taxon>
        <taxon>Chytridiomycota incertae sedis</taxon>
        <taxon>Chytridiomycetes</taxon>
        <taxon>Rhizophlyctidales</taxon>
        <taxon>Rhizophlyctidaceae</taxon>
        <taxon>Rhizophlyctis</taxon>
    </lineage>
</organism>
<sequence length="192" mass="20785">MRLEAPTLITFPPEILLQITPHLHPLDVSTLRLTSHNFASTISQTHLSHLHYTFLTRTKPWPHTFFLATQLSKIGAIRTLITHCTEPTTLLQTKISSALISAASYGNRPNVVKVLLDCAKFKNLNLGTAPSEALLKASEYGHAPAVFSLLSSSLTFNITSSTIDAALCVAAKKGHASVLKILLMYGANPDGS</sequence>
<feature type="domain" description="F-box" evidence="1">
    <location>
        <begin position="5"/>
        <end position="55"/>
    </location>
</feature>
<dbReference type="SUPFAM" id="SSF81383">
    <property type="entry name" value="F-box domain"/>
    <property type="match status" value="1"/>
</dbReference>
<evidence type="ECO:0000259" key="1">
    <source>
        <dbReference type="PROSITE" id="PS50181"/>
    </source>
</evidence>
<name>A0AAD5X6I3_9FUNG</name>
<dbReference type="SUPFAM" id="SSF48403">
    <property type="entry name" value="Ankyrin repeat"/>
    <property type="match status" value="1"/>
</dbReference>
<dbReference type="InterPro" id="IPR001810">
    <property type="entry name" value="F-box_dom"/>
</dbReference>